<proteinExistence type="predicted"/>
<protein>
    <submittedName>
        <fullName evidence="1">Orotidine 5'-phosphate decarboxylase domain protein</fullName>
        <ecNumber evidence="1">4.1.1.23</ecNumber>
    </submittedName>
</protein>
<accession>A0A0F3NCT4</accession>
<evidence type="ECO:0000313" key="2">
    <source>
        <dbReference type="Proteomes" id="UP000033546"/>
    </source>
</evidence>
<dbReference type="PATRIC" id="fig|1359167.3.peg.77"/>
<comment type="caution">
    <text evidence="1">The sequence shown here is derived from an EMBL/GenBank/DDBJ whole genome shotgun (WGS) entry which is preliminary data.</text>
</comment>
<sequence length="46" mass="5383">MLIYYNPVICALDTRDIKHALRLTKRLYRKISMVKLGLEFSTAGIR</sequence>
<dbReference type="AlphaFoldDB" id="A0A0F3NCT4"/>
<reference evidence="1 2" key="1">
    <citation type="submission" date="2015-02" db="EMBL/GenBank/DDBJ databases">
        <title>Genome Sequencing of Rickettsiales.</title>
        <authorList>
            <person name="Daugherty S.C."/>
            <person name="Su Q."/>
            <person name="Abolude K."/>
            <person name="Beier-Sexton M."/>
            <person name="Carlyon J.A."/>
            <person name="Carter R."/>
            <person name="Day N.P."/>
            <person name="Dumler S.J."/>
            <person name="Dyachenko V."/>
            <person name="Godinez A."/>
            <person name="Kurtti T.J."/>
            <person name="Lichay M."/>
            <person name="Mullins K.E."/>
            <person name="Ott S."/>
            <person name="Pappas-Brown V."/>
            <person name="Paris D.H."/>
            <person name="Patel P."/>
            <person name="Richards A.L."/>
            <person name="Sadzewicz L."/>
            <person name="Sears K."/>
            <person name="Seidman D."/>
            <person name="Sengamalay N."/>
            <person name="Stenos J."/>
            <person name="Tallon L.J."/>
            <person name="Vincent G."/>
            <person name="Fraser C.M."/>
            <person name="Munderloh U."/>
            <person name="Dunning-Hotopp J.C."/>
        </authorList>
    </citation>
    <scope>NUCLEOTIDE SEQUENCE [LARGE SCALE GENOMIC DNA]</scope>
    <source>
        <strain evidence="1 2">EmCRT</strain>
    </source>
</reference>
<keyword evidence="1" id="KW-0456">Lyase</keyword>
<dbReference type="Proteomes" id="UP000033546">
    <property type="component" value="Unassembled WGS sequence"/>
</dbReference>
<evidence type="ECO:0000313" key="1">
    <source>
        <dbReference type="EMBL" id="KJV65898.1"/>
    </source>
</evidence>
<dbReference type="InterPro" id="IPR013785">
    <property type="entry name" value="Aldolase_TIM"/>
</dbReference>
<dbReference type="EC" id="4.1.1.23" evidence="1"/>
<dbReference type="RefSeq" id="WP_374220057.1">
    <property type="nucleotide sequence ID" value="NZ_LANU01000001.1"/>
</dbReference>
<name>A0A0F3NCT4_9RICK</name>
<gene>
    <name evidence="1" type="ORF">EMUCRT_0080</name>
</gene>
<organism evidence="1 2">
    <name type="scientific">Ehrlichia cf. muris str. EmCRT</name>
    <dbReference type="NCBI Taxonomy" id="1359167"/>
    <lineage>
        <taxon>Bacteria</taxon>
        <taxon>Pseudomonadati</taxon>
        <taxon>Pseudomonadota</taxon>
        <taxon>Alphaproteobacteria</taxon>
        <taxon>Rickettsiales</taxon>
        <taxon>Anaplasmataceae</taxon>
        <taxon>Ehrlichia</taxon>
    </lineage>
</organism>
<dbReference type="EMBL" id="LANU01000001">
    <property type="protein sequence ID" value="KJV65898.1"/>
    <property type="molecule type" value="Genomic_DNA"/>
</dbReference>
<dbReference type="Gene3D" id="3.20.20.70">
    <property type="entry name" value="Aldolase class I"/>
    <property type="match status" value="1"/>
</dbReference>
<dbReference type="GO" id="GO:0004590">
    <property type="term" value="F:orotidine-5'-phosphate decarboxylase activity"/>
    <property type="evidence" value="ECO:0007669"/>
    <property type="project" value="UniProtKB-EC"/>
</dbReference>